<feature type="transmembrane region" description="Helical" evidence="1">
    <location>
        <begin position="53"/>
        <end position="72"/>
    </location>
</feature>
<evidence type="ECO:0000313" key="3">
    <source>
        <dbReference type="Proteomes" id="UP000321118"/>
    </source>
</evidence>
<dbReference type="OrthoDB" id="4828634at2"/>
<keyword evidence="1" id="KW-1133">Transmembrane helix</keyword>
<keyword evidence="1" id="KW-0812">Transmembrane</keyword>
<organism evidence="2 3">
    <name type="scientific">Cellulomonas xylanilytica</name>
    <dbReference type="NCBI Taxonomy" id="233583"/>
    <lineage>
        <taxon>Bacteria</taxon>
        <taxon>Bacillati</taxon>
        <taxon>Actinomycetota</taxon>
        <taxon>Actinomycetes</taxon>
        <taxon>Micrococcales</taxon>
        <taxon>Cellulomonadaceae</taxon>
        <taxon>Cellulomonas</taxon>
    </lineage>
</organism>
<reference evidence="2 3" key="1">
    <citation type="submission" date="2019-07" db="EMBL/GenBank/DDBJ databases">
        <title>Whole genome shotgun sequence of Cellulomonas xylanilytica NBRC 101102.</title>
        <authorList>
            <person name="Hosoyama A."/>
            <person name="Uohara A."/>
            <person name="Ohji S."/>
            <person name="Ichikawa N."/>
        </authorList>
    </citation>
    <scope>NUCLEOTIDE SEQUENCE [LARGE SCALE GENOMIC DNA]</scope>
    <source>
        <strain evidence="2 3">NBRC 101102</strain>
    </source>
</reference>
<proteinExistence type="predicted"/>
<keyword evidence="1" id="KW-0472">Membrane</keyword>
<gene>
    <name evidence="2" type="ORF">CXY01_14000</name>
</gene>
<protein>
    <submittedName>
        <fullName evidence="2">Uncharacterized protein</fullName>
    </submittedName>
</protein>
<evidence type="ECO:0000256" key="1">
    <source>
        <dbReference type="SAM" id="Phobius"/>
    </source>
</evidence>
<evidence type="ECO:0000313" key="2">
    <source>
        <dbReference type="EMBL" id="GEK20880.1"/>
    </source>
</evidence>
<sequence>MGRHNTPDPAAQMPARSRLGRFLLRWLERIGIGLVAGACTLGVLLWAGTSWTASMWIAGAVAVVVPVAAWLASTVPGPDSHR</sequence>
<dbReference type="Proteomes" id="UP000321118">
    <property type="component" value="Unassembled WGS sequence"/>
</dbReference>
<comment type="caution">
    <text evidence="2">The sequence shown here is derived from an EMBL/GenBank/DDBJ whole genome shotgun (WGS) entry which is preliminary data.</text>
</comment>
<dbReference type="EMBL" id="BJUB01000003">
    <property type="protein sequence ID" value="GEK20880.1"/>
    <property type="molecule type" value="Genomic_DNA"/>
</dbReference>
<accession>A0A510V6E1</accession>
<feature type="transmembrane region" description="Helical" evidence="1">
    <location>
        <begin position="26"/>
        <end position="47"/>
    </location>
</feature>
<keyword evidence="3" id="KW-1185">Reference proteome</keyword>
<dbReference type="AlphaFoldDB" id="A0A510V6E1"/>
<name>A0A510V6E1_9CELL</name>
<dbReference type="RefSeq" id="WP_146926435.1">
    <property type="nucleotide sequence ID" value="NZ_BJUB01000003.1"/>
</dbReference>